<dbReference type="EMBL" id="JABEZX010000008">
    <property type="protein sequence ID" value="MBA0562662.1"/>
    <property type="molecule type" value="Genomic_DNA"/>
</dbReference>
<evidence type="ECO:0000313" key="2">
    <source>
        <dbReference type="Proteomes" id="UP000593572"/>
    </source>
</evidence>
<dbReference type="AlphaFoldDB" id="A0A7J8MDQ7"/>
<proteinExistence type="predicted"/>
<name>A0A7J8MDQ7_9ROSI</name>
<sequence length="21" mass="2418">MPLEPKASWFSLKNVEAQQLT</sequence>
<protein>
    <submittedName>
        <fullName evidence="1">Uncharacterized protein</fullName>
    </submittedName>
</protein>
<reference evidence="1 2" key="1">
    <citation type="journal article" date="2019" name="Genome Biol. Evol.">
        <title>Insights into the evolution of the New World diploid cottons (Gossypium, subgenus Houzingenia) based on genome sequencing.</title>
        <authorList>
            <person name="Grover C.E."/>
            <person name="Arick M.A. 2nd"/>
            <person name="Thrash A."/>
            <person name="Conover J.L."/>
            <person name="Sanders W.S."/>
            <person name="Peterson D.G."/>
            <person name="Frelichowski J.E."/>
            <person name="Scheffler J.A."/>
            <person name="Scheffler B.E."/>
            <person name="Wendel J.F."/>
        </authorList>
    </citation>
    <scope>NUCLEOTIDE SEQUENCE [LARGE SCALE GENOMIC DNA]</scope>
    <source>
        <strain evidence="1">157</strain>
        <tissue evidence="1">Leaf</tissue>
    </source>
</reference>
<comment type="caution">
    <text evidence="1">The sequence shown here is derived from an EMBL/GenBank/DDBJ whole genome shotgun (WGS) entry which is preliminary data.</text>
</comment>
<evidence type="ECO:0000313" key="1">
    <source>
        <dbReference type="EMBL" id="MBA0562662.1"/>
    </source>
</evidence>
<keyword evidence="2" id="KW-1185">Reference proteome</keyword>
<gene>
    <name evidence="1" type="ORF">Golob_007689</name>
</gene>
<dbReference type="Proteomes" id="UP000593572">
    <property type="component" value="Unassembled WGS sequence"/>
</dbReference>
<organism evidence="1 2">
    <name type="scientific">Gossypium lobatum</name>
    <dbReference type="NCBI Taxonomy" id="34289"/>
    <lineage>
        <taxon>Eukaryota</taxon>
        <taxon>Viridiplantae</taxon>
        <taxon>Streptophyta</taxon>
        <taxon>Embryophyta</taxon>
        <taxon>Tracheophyta</taxon>
        <taxon>Spermatophyta</taxon>
        <taxon>Magnoliopsida</taxon>
        <taxon>eudicotyledons</taxon>
        <taxon>Gunneridae</taxon>
        <taxon>Pentapetalae</taxon>
        <taxon>rosids</taxon>
        <taxon>malvids</taxon>
        <taxon>Malvales</taxon>
        <taxon>Malvaceae</taxon>
        <taxon>Malvoideae</taxon>
        <taxon>Gossypium</taxon>
    </lineage>
</organism>
<accession>A0A7J8MDQ7</accession>